<keyword evidence="3" id="KW-1185">Reference proteome</keyword>
<feature type="compositionally biased region" description="Basic and acidic residues" evidence="1">
    <location>
        <begin position="87"/>
        <end position="101"/>
    </location>
</feature>
<feature type="compositionally biased region" description="Acidic residues" evidence="1">
    <location>
        <begin position="30"/>
        <end position="40"/>
    </location>
</feature>
<dbReference type="EMBL" id="LHPG02000007">
    <property type="protein sequence ID" value="PRW57063.1"/>
    <property type="molecule type" value="Genomic_DNA"/>
</dbReference>
<dbReference type="Gene3D" id="2.160.20.10">
    <property type="entry name" value="Single-stranded right-handed beta-helix, Pectin lyase-like"/>
    <property type="match status" value="1"/>
</dbReference>
<proteinExistence type="predicted"/>
<feature type="region of interest" description="Disordered" evidence="1">
    <location>
        <begin position="25"/>
        <end position="102"/>
    </location>
</feature>
<dbReference type="SUPFAM" id="SSF51126">
    <property type="entry name" value="Pectin lyase-like"/>
    <property type="match status" value="1"/>
</dbReference>
<dbReference type="OrthoDB" id="509690at2759"/>
<dbReference type="Proteomes" id="UP000239899">
    <property type="component" value="Unassembled WGS sequence"/>
</dbReference>
<reference evidence="2 3" key="1">
    <citation type="journal article" date="2018" name="Plant J.">
        <title>Genome sequences of Chlorella sorokiniana UTEX 1602 and Micractinium conductrix SAG 241.80: implications to maltose excretion by a green alga.</title>
        <authorList>
            <person name="Arriola M.B."/>
            <person name="Velmurugan N."/>
            <person name="Zhang Y."/>
            <person name="Plunkett M.H."/>
            <person name="Hondzo H."/>
            <person name="Barney B.M."/>
        </authorList>
    </citation>
    <scope>NUCLEOTIDE SEQUENCE [LARGE SCALE GENOMIC DNA]</scope>
    <source>
        <strain evidence="3">UTEX 1602</strain>
    </source>
</reference>
<gene>
    <name evidence="2" type="ORF">C2E21_3939</name>
</gene>
<accession>A0A2P6TSN6</accession>
<comment type="caution">
    <text evidence="2">The sequence shown here is derived from an EMBL/GenBank/DDBJ whole genome shotgun (WGS) entry which is preliminary data.</text>
</comment>
<dbReference type="InterPro" id="IPR012334">
    <property type="entry name" value="Pectin_lyas_fold"/>
</dbReference>
<protein>
    <submittedName>
        <fullName evidence="2">Band 7</fullName>
    </submittedName>
</protein>
<sequence length="756" mass="81628">MAPKKSKKAALQALLGATADLLKHAGDLLGEPEEAEEPSDEEQRAPAGRKRRAAGAAPDARAAQPKKRRQSRAQQLQEQTDAWAARRQQEQDDARAEHDAASVEMWDATETEREAFVGKHKYGRADPACGDTIETERREAMAEAYNAMRVGLETGLDAFAFSPRQLEQATQALHAYSVGRRSLLAGALLAVAAAGAAMLPGAHARAGPIPAQFTYWAGCEPPAYCQPATGAGLVSVEAASRVEAAAVIGNSSVQAAAALSGGYSKYWGVNGELFNPAGRITDYSFAGYKQGNEPLPSPPVTVSYKQFQQAGMSDTQALLAAVDWAHKQPYTTWCVIRIPAGTHILNRQIIIRRPRLILRGDGSATTILKVDNPLKDIPGVPKPKGGYGFYNQEAFINFRGQYLRDLALSKVTGTAARGDRLITVANASQLRVGQYVVLVLYDKGGALNRYLMNDRKEYKISGSHQNRLVVRCPVRITGIQGQYVALERPLPFAIRQEFAPELLPQKGTVYESGIEGVTFNFRWAFYGGHHYEDGYNAIEFREVYDCFARDIATVNADSCVFIDKCSGVQINNLKITQTKPRDPKKPKSLGDGHWGVHSGSSADVLVDGFVCDQGMLHVVGADAMSLFAVFTNGVMSNGNLELHRGLAGQTLFTNINVGIGDHAFQSGGPASSGPNTVAYTTAWNVFTSTGAAMPPPGSNTAKQGECSFGPDMTFVGVKLKGQFCPTWAYEAIPNPVNPPNLYKAMRDKRMGARKAG</sequence>
<dbReference type="AlphaFoldDB" id="A0A2P6TSN6"/>
<dbReference type="InterPro" id="IPR011050">
    <property type="entry name" value="Pectin_lyase_fold/virulence"/>
</dbReference>
<evidence type="ECO:0000313" key="2">
    <source>
        <dbReference type="EMBL" id="PRW57063.1"/>
    </source>
</evidence>
<evidence type="ECO:0000313" key="3">
    <source>
        <dbReference type="Proteomes" id="UP000239899"/>
    </source>
</evidence>
<name>A0A2P6TSN6_CHLSO</name>
<evidence type="ECO:0000256" key="1">
    <source>
        <dbReference type="SAM" id="MobiDB-lite"/>
    </source>
</evidence>
<organism evidence="2 3">
    <name type="scientific">Chlorella sorokiniana</name>
    <name type="common">Freshwater green alga</name>
    <dbReference type="NCBI Taxonomy" id="3076"/>
    <lineage>
        <taxon>Eukaryota</taxon>
        <taxon>Viridiplantae</taxon>
        <taxon>Chlorophyta</taxon>
        <taxon>core chlorophytes</taxon>
        <taxon>Trebouxiophyceae</taxon>
        <taxon>Chlorellales</taxon>
        <taxon>Chlorellaceae</taxon>
        <taxon>Chlorella clade</taxon>
        <taxon>Chlorella</taxon>
    </lineage>
</organism>
<feature type="compositionally biased region" description="Low complexity" evidence="1">
    <location>
        <begin position="54"/>
        <end position="63"/>
    </location>
</feature>